<dbReference type="AlphaFoldDB" id="A0A7J7ZXV7"/>
<evidence type="ECO:0000313" key="2">
    <source>
        <dbReference type="Proteomes" id="UP000527355"/>
    </source>
</evidence>
<keyword evidence="2" id="KW-1185">Reference proteome</keyword>
<dbReference type="Proteomes" id="UP000527355">
    <property type="component" value="Unassembled WGS sequence"/>
</dbReference>
<sequence length="210" mass="22382">MCVAAAPQTSVDYIGLLLLRRGQSTHVAAAPQMGSGCSRRCCSLYVGGLLRQLLLLRWGQVARTAAAPQTGTGCGLLAACSCCSLDRAGLHWAAAPLLWAGCSCSCCSLTGWTAHVVSAPWIGGAGCSHSCFSLDRGRPRNASILRPEASYPLGCCSLDRAGCCSLDRSRLLMCLLLTWLQCPGLKHWAGQRGARFRTHRNLCPVWLETC</sequence>
<name>A0A7J7ZXV7_MYOMY</name>
<dbReference type="EMBL" id="JABWUV010000002">
    <property type="protein sequence ID" value="KAF6378961.1"/>
    <property type="molecule type" value="Genomic_DNA"/>
</dbReference>
<accession>A0A7J7ZXV7</accession>
<gene>
    <name evidence="1" type="ORF">mMyoMyo1_009834</name>
</gene>
<proteinExistence type="predicted"/>
<evidence type="ECO:0000313" key="1">
    <source>
        <dbReference type="EMBL" id="KAF6378961.1"/>
    </source>
</evidence>
<reference evidence="1 2" key="1">
    <citation type="journal article" date="2020" name="Nature">
        <title>Six reference-quality genomes reveal evolution of bat adaptations.</title>
        <authorList>
            <person name="Jebb D."/>
            <person name="Huang Z."/>
            <person name="Pippel M."/>
            <person name="Hughes G.M."/>
            <person name="Lavrichenko K."/>
            <person name="Devanna P."/>
            <person name="Winkler S."/>
            <person name="Jermiin L.S."/>
            <person name="Skirmuntt E.C."/>
            <person name="Katzourakis A."/>
            <person name="Burkitt-Gray L."/>
            <person name="Ray D.A."/>
            <person name="Sullivan K.A.M."/>
            <person name="Roscito J.G."/>
            <person name="Kirilenko B.M."/>
            <person name="Davalos L.M."/>
            <person name="Corthals A.P."/>
            <person name="Power M.L."/>
            <person name="Jones G."/>
            <person name="Ransome R.D."/>
            <person name="Dechmann D.K.N."/>
            <person name="Locatelli A.G."/>
            <person name="Puechmaille S.J."/>
            <person name="Fedrigo O."/>
            <person name="Jarvis E.D."/>
            <person name="Hiller M."/>
            <person name="Vernes S.C."/>
            <person name="Myers E.W."/>
            <person name="Teeling E.C."/>
        </authorList>
    </citation>
    <scope>NUCLEOTIDE SEQUENCE [LARGE SCALE GENOMIC DNA]</scope>
    <source>
        <strain evidence="1">MMyoMyo1</strain>
        <tissue evidence="1">Flight muscle</tissue>
    </source>
</reference>
<comment type="caution">
    <text evidence="1">The sequence shown here is derived from an EMBL/GenBank/DDBJ whole genome shotgun (WGS) entry which is preliminary data.</text>
</comment>
<protein>
    <submittedName>
        <fullName evidence="1">Uncharacterized protein</fullName>
    </submittedName>
</protein>
<organism evidence="1 2">
    <name type="scientific">Myotis myotis</name>
    <name type="common">Greater mouse-eared bat</name>
    <name type="synonym">Vespertilio myotis</name>
    <dbReference type="NCBI Taxonomy" id="51298"/>
    <lineage>
        <taxon>Eukaryota</taxon>
        <taxon>Metazoa</taxon>
        <taxon>Chordata</taxon>
        <taxon>Craniata</taxon>
        <taxon>Vertebrata</taxon>
        <taxon>Euteleostomi</taxon>
        <taxon>Mammalia</taxon>
        <taxon>Eutheria</taxon>
        <taxon>Laurasiatheria</taxon>
        <taxon>Chiroptera</taxon>
        <taxon>Yangochiroptera</taxon>
        <taxon>Vespertilionidae</taxon>
        <taxon>Myotis</taxon>
    </lineage>
</organism>